<keyword evidence="18" id="KW-0862">Zinc</keyword>
<dbReference type="InterPro" id="IPR011545">
    <property type="entry name" value="DEAD/DEAH_box_helicase_dom"/>
</dbReference>
<evidence type="ECO:0000256" key="13">
    <source>
        <dbReference type="ARBA" id="ARBA00055914"/>
    </source>
</evidence>
<evidence type="ECO:0000256" key="2">
    <source>
        <dbReference type="ARBA" id="ARBA00022473"/>
    </source>
</evidence>
<evidence type="ECO:0000313" key="23">
    <source>
        <dbReference type="Proteomes" id="UP001178461"/>
    </source>
</evidence>
<keyword evidence="9" id="KW-0744">Spermatogenesis</keyword>
<dbReference type="GO" id="GO:0003724">
    <property type="term" value="F:RNA helicase activity"/>
    <property type="evidence" value="ECO:0007669"/>
    <property type="project" value="UniProtKB-EC"/>
</dbReference>
<evidence type="ECO:0000256" key="9">
    <source>
        <dbReference type="ARBA" id="ARBA00022871"/>
    </source>
</evidence>
<dbReference type="Gene3D" id="2.30.30.140">
    <property type="match status" value="2"/>
</dbReference>
<dbReference type="GO" id="GO:0003676">
    <property type="term" value="F:nucleic acid binding"/>
    <property type="evidence" value="ECO:0007669"/>
    <property type="project" value="InterPro"/>
</dbReference>
<dbReference type="PANTHER" id="PTHR22655">
    <property type="entry name" value="ATP-DEPENDENT RNA HELICASE TDRD12-RELATED"/>
    <property type="match status" value="1"/>
</dbReference>
<dbReference type="GO" id="GO:0016787">
    <property type="term" value="F:hydrolase activity"/>
    <property type="evidence" value="ECO:0007669"/>
    <property type="project" value="UniProtKB-KW"/>
</dbReference>
<dbReference type="PROSITE" id="PS50103">
    <property type="entry name" value="ZF_C3H1"/>
    <property type="match status" value="1"/>
</dbReference>
<feature type="compositionally biased region" description="Acidic residues" evidence="19">
    <location>
        <begin position="1304"/>
        <end position="1325"/>
    </location>
</feature>
<evidence type="ECO:0000259" key="20">
    <source>
        <dbReference type="PROSITE" id="PS50103"/>
    </source>
</evidence>
<dbReference type="EC" id="3.6.4.13" evidence="1"/>
<dbReference type="PANTHER" id="PTHR22655:SF2">
    <property type="entry name" value="ATP-DEPENDENT RNA HELICASE TDRD12-RELATED"/>
    <property type="match status" value="1"/>
</dbReference>
<evidence type="ECO:0000259" key="21">
    <source>
        <dbReference type="PROSITE" id="PS51203"/>
    </source>
</evidence>
<evidence type="ECO:0000256" key="18">
    <source>
        <dbReference type="PROSITE-ProRule" id="PRU00723"/>
    </source>
</evidence>
<evidence type="ECO:0000256" key="7">
    <source>
        <dbReference type="ARBA" id="ARBA00022806"/>
    </source>
</evidence>
<evidence type="ECO:0000256" key="3">
    <source>
        <dbReference type="ARBA" id="ARBA00022737"/>
    </source>
</evidence>
<dbReference type="FunFam" id="2.60.40.790:FF:000067">
    <property type="entry name" value="Tudor domain-containing 12"/>
    <property type="match status" value="1"/>
</dbReference>
<name>A0AA35PEN6_9SAUR</name>
<keyword evidence="18" id="KW-0863">Zinc-finger</keyword>
<reference evidence="22" key="1">
    <citation type="submission" date="2022-12" db="EMBL/GenBank/DDBJ databases">
        <authorList>
            <person name="Alioto T."/>
            <person name="Alioto T."/>
            <person name="Gomez Garrido J."/>
        </authorList>
    </citation>
    <scope>NUCLEOTIDE SEQUENCE</scope>
</reference>
<evidence type="ECO:0000256" key="19">
    <source>
        <dbReference type="SAM" id="MobiDB-lite"/>
    </source>
</evidence>
<keyword evidence="8" id="KW-0067">ATP-binding</keyword>
<dbReference type="FunFam" id="2.30.30.140:FF:000075">
    <property type="entry name" value="putative ATP-dependent RNA helicase TDRD12"/>
    <property type="match status" value="1"/>
</dbReference>
<evidence type="ECO:0000256" key="16">
    <source>
        <dbReference type="ARBA" id="ARBA00076714"/>
    </source>
</evidence>
<accession>A0AA35PEN6</accession>
<feature type="region of interest" description="Disordered" evidence="19">
    <location>
        <begin position="1157"/>
        <end position="1176"/>
    </location>
</feature>
<dbReference type="GO" id="GO:0008270">
    <property type="term" value="F:zinc ion binding"/>
    <property type="evidence" value="ECO:0007669"/>
    <property type="project" value="UniProtKB-KW"/>
</dbReference>
<keyword evidence="10" id="KW-0943">RNA-mediated gene silencing</keyword>
<dbReference type="GO" id="GO:0005524">
    <property type="term" value="F:ATP binding"/>
    <property type="evidence" value="ECO:0007669"/>
    <property type="project" value="UniProtKB-KW"/>
</dbReference>
<keyword evidence="18" id="KW-0479">Metal-binding</keyword>
<evidence type="ECO:0000256" key="12">
    <source>
        <dbReference type="ARBA" id="ARBA00047984"/>
    </source>
</evidence>
<organism evidence="22 23">
    <name type="scientific">Podarcis lilfordi</name>
    <name type="common">Lilford's wall lizard</name>
    <dbReference type="NCBI Taxonomy" id="74358"/>
    <lineage>
        <taxon>Eukaryota</taxon>
        <taxon>Metazoa</taxon>
        <taxon>Chordata</taxon>
        <taxon>Craniata</taxon>
        <taxon>Vertebrata</taxon>
        <taxon>Euteleostomi</taxon>
        <taxon>Lepidosauria</taxon>
        <taxon>Squamata</taxon>
        <taxon>Bifurcata</taxon>
        <taxon>Unidentata</taxon>
        <taxon>Episquamata</taxon>
        <taxon>Laterata</taxon>
        <taxon>Lacertibaenia</taxon>
        <taxon>Lacertidae</taxon>
        <taxon>Podarcis</taxon>
    </lineage>
</organism>
<gene>
    <name evidence="22" type="ORF">PODLI_1B013403</name>
</gene>
<dbReference type="CDD" id="cd20435">
    <property type="entry name" value="Tudor_TDRD12_rpt2"/>
    <property type="match status" value="1"/>
</dbReference>
<feature type="zinc finger region" description="C3H1-type" evidence="18">
    <location>
        <begin position="797"/>
        <end position="825"/>
    </location>
</feature>
<feature type="region of interest" description="Disordered" evidence="19">
    <location>
        <begin position="1303"/>
        <end position="1325"/>
    </location>
</feature>
<evidence type="ECO:0000256" key="6">
    <source>
        <dbReference type="ARBA" id="ARBA00022801"/>
    </source>
</evidence>
<sequence length="1325" mass="150591">MFEVFILKIENPWCFWGYIKGGGSIVENEMEYKKLQSEMNLFYNKFHRYVDDIKPSVLEKGQVCAVYCQEMKSWCRAVVKSIISCTDYYLAECFLVDYAKSVPVKTDRICVALESFMRLPYRAMKFRLYGTKPATLRVNYYNDKAKIVPANRWDIAAIHYFQNLLNATTKVEAKLCAVEEDSFDVDLYVTIKEEKICVNDDLLAKKFAFYEAPKSTTISAVEDQKRETPLSLEPLSEEINPALVLWPMLLQAKETKAFETCASASDDVKKTTCNNLQETDLASEETEPAVMVPVPPLKQGITVSLQADIQTDSTLCKETTKTQEMEKDLYEKNIGVKLLQFLNPLKAVDGQDETEKLQMNSSAFRPAVLNKNMEPCLSLETAPLFPTLKKELLRNQFSGPNHVQSYSWPPIARGCDSVIISPENDPLLYLLPIITFLQSRSCYVSLPARSGPVALILCPGQKKAELVFEFLETYSHCSRPIHPILLLLGTNKEEIQSTRIPRGCEVLITTPYTLLRLLEYHSLLFLRLCHLVFDEIDVLFAEANIEIFRILEYYKTALNVEEKESAPQQIVALGRHWSKYIERLTKEFMNDPYVVITSMEEAAIYGKVQQVVQLCLECDRISTLLQSLDFTPTNVQKTLIFTSSVEETDIIYKAVESTSIFCLKMHPDIGFHFDYVLEQWEKFFSSGTHVVLVLTDDCIRTLGITDATRVVHFSFPASPRIFGARLYCLSDNFQNSVGKISSLEKEQPNAKSILLLTEKSAPHAVGVMHYLKRTETNIPPELCNFTSGVLEAKEDRKKGRPLCRYLKAYGVCKDKKRCPDRHRVSLQIDVLQKVTNETLPATGNVTILPLFIVDATNYFGRIVSKQKDPYAALADEVNAYYKKAKNLVPADPLEKLAMYGLREENTFHRVQVLEVPPKGENSVFYSVHIKYIDEGRFGQVQNYKLLYLPEQFQALPPQAVEFIVCRVKPIDNEVEWNPKVTRYINQMIRGKAHEAKIVLALGNTIWVDPVVRVTRLLDLKTSINEYNIRSEILSTGMGTDNPEHISELQKLYRDAETVQEEKELPSLIHPLKCGVSEQAASPSQSILDQATLNSQASKEQAVSNVRNDVQEGDVITNQSFSQETLQNHHDEMTAAKKADECLQPSCECPTTAVNQMLPRSSQEGPNGESHPQLSQASANRSFYPSIKWFEKQDVVVLKIKLQNITSYDCKFFSQRIIFSASVEDRFYLADMELQKNIIKEKSACDLKNGEPVITLAKEKAEPWCSLLKDKNPHVSFDFDYLDYSEERSPFSAGTGPKKVHLVYTEEEEEEDSSDDSDTESDLSTC</sequence>
<dbReference type="PROSITE" id="PS51203">
    <property type="entry name" value="CS"/>
    <property type="match status" value="1"/>
</dbReference>
<keyword evidence="11" id="KW-0469">Meiosis</keyword>
<dbReference type="EMBL" id="OX395133">
    <property type="protein sequence ID" value="CAI5782588.1"/>
    <property type="molecule type" value="Genomic_DNA"/>
</dbReference>
<dbReference type="GO" id="GO:0007283">
    <property type="term" value="P:spermatogenesis"/>
    <property type="evidence" value="ECO:0007669"/>
    <property type="project" value="UniProtKB-KW"/>
</dbReference>
<evidence type="ECO:0000313" key="22">
    <source>
        <dbReference type="EMBL" id="CAI5782588.1"/>
    </source>
</evidence>
<evidence type="ECO:0000256" key="14">
    <source>
        <dbReference type="ARBA" id="ARBA00062399"/>
    </source>
</evidence>
<dbReference type="SUPFAM" id="SSF52540">
    <property type="entry name" value="P-loop containing nucleoside triphosphate hydrolases"/>
    <property type="match status" value="2"/>
</dbReference>
<keyword evidence="7 22" id="KW-0347">Helicase</keyword>
<protein>
    <recommendedName>
        <fullName evidence="15">Putative ATP-dependent RNA helicase TDRD12</fullName>
        <ecNumber evidence="1">3.6.4.13</ecNumber>
    </recommendedName>
    <alternativeName>
        <fullName evidence="17">ES cell-associated transcript 8 protein</fullName>
    </alternativeName>
    <alternativeName>
        <fullName evidence="16">Tudor domain-containing protein 12</fullName>
    </alternativeName>
</protein>
<dbReference type="GO" id="GO:0031047">
    <property type="term" value="P:regulatory ncRNA-mediated gene silencing"/>
    <property type="evidence" value="ECO:0007669"/>
    <property type="project" value="UniProtKB-KW"/>
</dbReference>
<comment type="function">
    <text evidence="13">Probable ATP-binding RNA helicase required during spermatogenesis to repress transposable elements and preventing their mobilization, which is essential for the germline integrity. Acts via the piRNA metabolic process, which mediates the repression of transposable elements during meiosis by forming complexes composed of piRNAs and Piwi proteins and governs the methylation and subsequent repression of transposons. Involved in the secondary piRNAs metabolic process. Acts via the PET complex, a multiprotein complex required during the secondary piRNAs metabolic process for the PIWIL2 slicing-triggered loading of PIWIL4 piRNAs.</text>
</comment>
<dbReference type="InterPro" id="IPR027417">
    <property type="entry name" value="P-loop_NTPase"/>
</dbReference>
<comment type="catalytic activity">
    <reaction evidence="12">
        <text>ATP + H2O = ADP + phosphate + H(+)</text>
        <dbReference type="Rhea" id="RHEA:13065"/>
        <dbReference type="ChEBI" id="CHEBI:15377"/>
        <dbReference type="ChEBI" id="CHEBI:15378"/>
        <dbReference type="ChEBI" id="CHEBI:30616"/>
        <dbReference type="ChEBI" id="CHEBI:43474"/>
        <dbReference type="ChEBI" id="CHEBI:456216"/>
        <dbReference type="EC" id="3.6.4.13"/>
    </reaction>
</comment>
<keyword evidence="2" id="KW-0217">Developmental protein</keyword>
<evidence type="ECO:0000256" key="5">
    <source>
        <dbReference type="ARBA" id="ARBA00022782"/>
    </source>
</evidence>
<keyword evidence="23" id="KW-1185">Reference proteome</keyword>
<dbReference type="FunFam" id="2.30.30.140:FF:000087">
    <property type="entry name" value="Putative ATP-dependent RNA helicase TDRD12"/>
    <property type="match status" value="1"/>
</dbReference>
<dbReference type="FunFam" id="3.40.50.300:FF:001416">
    <property type="entry name" value="Tudor domain containing 12"/>
    <property type="match status" value="1"/>
</dbReference>
<dbReference type="GO" id="GO:0042078">
    <property type="term" value="P:germ-line stem cell division"/>
    <property type="evidence" value="ECO:0007669"/>
    <property type="project" value="TreeGrafter"/>
</dbReference>
<evidence type="ECO:0000256" key="8">
    <source>
        <dbReference type="ARBA" id="ARBA00022840"/>
    </source>
</evidence>
<dbReference type="InterPro" id="IPR008978">
    <property type="entry name" value="HSP20-like_chaperone"/>
</dbReference>
<dbReference type="SUPFAM" id="SSF63748">
    <property type="entry name" value="Tudor/PWWP/MBT"/>
    <property type="match status" value="2"/>
</dbReference>
<keyword evidence="3" id="KW-0677">Repeat</keyword>
<feature type="domain" description="C3H1-type" evidence="20">
    <location>
        <begin position="797"/>
        <end position="825"/>
    </location>
</feature>
<proteinExistence type="predicted"/>
<evidence type="ECO:0000256" key="11">
    <source>
        <dbReference type="ARBA" id="ARBA00023254"/>
    </source>
</evidence>
<dbReference type="Gene3D" id="2.40.50.90">
    <property type="match status" value="1"/>
</dbReference>
<evidence type="ECO:0000256" key="4">
    <source>
        <dbReference type="ARBA" id="ARBA00022741"/>
    </source>
</evidence>
<evidence type="ECO:0000256" key="17">
    <source>
        <dbReference type="ARBA" id="ARBA00081458"/>
    </source>
</evidence>
<keyword evidence="5" id="KW-0221">Differentiation</keyword>
<dbReference type="InterPro" id="IPR002999">
    <property type="entry name" value="Tudor"/>
</dbReference>
<comment type="subunit">
    <text evidence="14">Component of a mRNP complex containing PIWIL2, TDRD1 and piRNAs. Component of the PET complex, at least composed of EXD1, PIWIL2, TDRD12 and piRNAs.</text>
</comment>
<dbReference type="FunFam" id="2.40.50.90:FF:000021">
    <property type="entry name" value="putative ATP-dependent RNA helicase TDRD12"/>
    <property type="match status" value="1"/>
</dbReference>
<dbReference type="Pfam" id="PF00270">
    <property type="entry name" value="DEAD"/>
    <property type="match status" value="1"/>
</dbReference>
<dbReference type="InterPro" id="IPR035437">
    <property type="entry name" value="SNase_OB-fold_sf"/>
</dbReference>
<dbReference type="Gene3D" id="3.40.50.300">
    <property type="entry name" value="P-loop containing nucleotide triphosphate hydrolases"/>
    <property type="match status" value="2"/>
</dbReference>
<dbReference type="SUPFAM" id="SSF49764">
    <property type="entry name" value="HSP20-like chaperones"/>
    <property type="match status" value="1"/>
</dbReference>
<evidence type="ECO:0000256" key="10">
    <source>
        <dbReference type="ARBA" id="ARBA00023158"/>
    </source>
</evidence>
<keyword evidence="4" id="KW-0547">Nucleotide-binding</keyword>
<evidence type="ECO:0000256" key="15">
    <source>
        <dbReference type="ARBA" id="ARBA00068835"/>
    </source>
</evidence>
<dbReference type="Pfam" id="PF00567">
    <property type="entry name" value="TUDOR"/>
    <property type="match status" value="2"/>
</dbReference>
<dbReference type="InterPro" id="IPR007052">
    <property type="entry name" value="CS_dom"/>
</dbReference>
<dbReference type="Gene3D" id="2.60.40.790">
    <property type="match status" value="1"/>
</dbReference>
<evidence type="ECO:0000256" key="1">
    <source>
        <dbReference type="ARBA" id="ARBA00012552"/>
    </source>
</evidence>
<feature type="domain" description="CS" evidence="21">
    <location>
        <begin position="1181"/>
        <end position="1267"/>
    </location>
</feature>
<dbReference type="InterPro" id="IPR000571">
    <property type="entry name" value="Znf_CCCH"/>
</dbReference>
<dbReference type="Proteomes" id="UP001178461">
    <property type="component" value="Chromosome 8"/>
</dbReference>
<dbReference type="GO" id="GO:0051321">
    <property type="term" value="P:meiotic cell cycle"/>
    <property type="evidence" value="ECO:0007669"/>
    <property type="project" value="UniProtKB-KW"/>
</dbReference>
<keyword evidence="6" id="KW-0378">Hydrolase</keyword>